<protein>
    <submittedName>
        <fullName evidence="10">Relaxin-3 receptor 1-like</fullName>
    </submittedName>
</protein>
<feature type="transmembrane region" description="Helical" evidence="8">
    <location>
        <begin position="210"/>
        <end position="231"/>
    </location>
</feature>
<feature type="transmembrane region" description="Helical" evidence="8">
    <location>
        <begin position="115"/>
        <end position="139"/>
    </location>
</feature>
<evidence type="ECO:0000256" key="1">
    <source>
        <dbReference type="ARBA" id="ARBA00004141"/>
    </source>
</evidence>
<keyword evidence="5 8" id="KW-0472">Membrane</keyword>
<keyword evidence="7" id="KW-0807">Transducer</keyword>
<dbReference type="PROSITE" id="PS50262">
    <property type="entry name" value="G_PROTEIN_RECEP_F1_2"/>
    <property type="match status" value="1"/>
</dbReference>
<evidence type="ECO:0000256" key="3">
    <source>
        <dbReference type="ARBA" id="ARBA00022989"/>
    </source>
</evidence>
<dbReference type="GO" id="GO:0019722">
    <property type="term" value="P:calcium-mediated signaling"/>
    <property type="evidence" value="ECO:0007669"/>
    <property type="project" value="TreeGrafter"/>
</dbReference>
<dbReference type="AlphaFoldDB" id="A0A4W3GP65"/>
<dbReference type="PANTHER" id="PTHR10489">
    <property type="entry name" value="CELL ADHESION MOLECULE"/>
    <property type="match status" value="1"/>
</dbReference>
<dbReference type="Pfam" id="PF00001">
    <property type="entry name" value="7tm_1"/>
    <property type="match status" value="1"/>
</dbReference>
<feature type="transmembrane region" description="Helical" evidence="8">
    <location>
        <begin position="74"/>
        <end position="95"/>
    </location>
</feature>
<dbReference type="GO" id="GO:0060326">
    <property type="term" value="P:cell chemotaxis"/>
    <property type="evidence" value="ECO:0007669"/>
    <property type="project" value="TreeGrafter"/>
</dbReference>
<reference evidence="10" key="4">
    <citation type="submission" date="2025-08" db="UniProtKB">
        <authorList>
            <consortium name="Ensembl"/>
        </authorList>
    </citation>
    <scope>IDENTIFICATION</scope>
</reference>
<proteinExistence type="predicted"/>
<keyword evidence="4" id="KW-0297">G-protein coupled receptor</keyword>
<dbReference type="PANTHER" id="PTHR10489:SF932">
    <property type="entry name" value="G-PROTEIN COUPLED RECEPTORS FAMILY 1 PROFILE DOMAIN-CONTAINING PROTEIN"/>
    <property type="match status" value="1"/>
</dbReference>
<keyword evidence="6" id="KW-0675">Receptor</keyword>
<organism evidence="10 11">
    <name type="scientific">Callorhinchus milii</name>
    <name type="common">Ghost shark</name>
    <dbReference type="NCBI Taxonomy" id="7868"/>
    <lineage>
        <taxon>Eukaryota</taxon>
        <taxon>Metazoa</taxon>
        <taxon>Chordata</taxon>
        <taxon>Craniata</taxon>
        <taxon>Vertebrata</taxon>
        <taxon>Chondrichthyes</taxon>
        <taxon>Holocephali</taxon>
        <taxon>Chimaeriformes</taxon>
        <taxon>Callorhinchidae</taxon>
        <taxon>Callorhinchus</taxon>
    </lineage>
</organism>
<dbReference type="Gene3D" id="1.20.1070.10">
    <property type="entry name" value="Rhodopsin 7-helix transmembrane proteins"/>
    <property type="match status" value="1"/>
</dbReference>
<evidence type="ECO:0000313" key="10">
    <source>
        <dbReference type="Ensembl" id="ENSCMIP00000004942.1"/>
    </source>
</evidence>
<feature type="transmembrane region" description="Helical" evidence="8">
    <location>
        <begin position="37"/>
        <end position="62"/>
    </location>
</feature>
<dbReference type="GO" id="GO:0009897">
    <property type="term" value="C:external side of plasma membrane"/>
    <property type="evidence" value="ECO:0007669"/>
    <property type="project" value="TreeGrafter"/>
</dbReference>
<dbReference type="GO" id="GO:0019957">
    <property type="term" value="F:C-C chemokine binding"/>
    <property type="evidence" value="ECO:0007669"/>
    <property type="project" value="TreeGrafter"/>
</dbReference>
<feature type="domain" description="G-protein coupled receptors family 1 profile" evidence="9">
    <location>
        <begin position="55"/>
        <end position="310"/>
    </location>
</feature>
<dbReference type="OMA" id="WANASNG"/>
<reference evidence="11" key="1">
    <citation type="journal article" date="2006" name="Science">
        <title>Ancient noncoding elements conserved in the human genome.</title>
        <authorList>
            <person name="Venkatesh B."/>
            <person name="Kirkness E.F."/>
            <person name="Loh Y.H."/>
            <person name="Halpern A.L."/>
            <person name="Lee A.P."/>
            <person name="Johnson J."/>
            <person name="Dandona N."/>
            <person name="Viswanathan L.D."/>
            <person name="Tay A."/>
            <person name="Venter J.C."/>
            <person name="Strausberg R.L."/>
            <person name="Brenner S."/>
        </authorList>
    </citation>
    <scope>NUCLEOTIDE SEQUENCE [LARGE SCALE GENOMIC DNA]</scope>
</reference>
<feature type="transmembrane region" description="Helical" evidence="8">
    <location>
        <begin position="160"/>
        <end position="182"/>
    </location>
</feature>
<dbReference type="InterPro" id="IPR017452">
    <property type="entry name" value="GPCR_Rhodpsn_7TM"/>
</dbReference>
<dbReference type="GO" id="GO:0016493">
    <property type="term" value="F:C-C chemokine receptor activity"/>
    <property type="evidence" value="ECO:0007669"/>
    <property type="project" value="TreeGrafter"/>
</dbReference>
<reference evidence="11" key="2">
    <citation type="journal article" date="2007" name="PLoS Biol.">
        <title>Survey sequencing and comparative analysis of the elephant shark (Callorhinchus milii) genome.</title>
        <authorList>
            <person name="Venkatesh B."/>
            <person name="Kirkness E.F."/>
            <person name="Loh Y.H."/>
            <person name="Halpern A.L."/>
            <person name="Lee A.P."/>
            <person name="Johnson J."/>
            <person name="Dandona N."/>
            <person name="Viswanathan L.D."/>
            <person name="Tay A."/>
            <person name="Venter J.C."/>
            <person name="Strausberg R.L."/>
            <person name="Brenner S."/>
        </authorList>
    </citation>
    <scope>NUCLEOTIDE SEQUENCE [LARGE SCALE GENOMIC DNA]</scope>
</reference>
<reference evidence="10" key="5">
    <citation type="submission" date="2025-09" db="UniProtKB">
        <authorList>
            <consortium name="Ensembl"/>
        </authorList>
    </citation>
    <scope>IDENTIFICATION</scope>
</reference>
<keyword evidence="3 8" id="KW-1133">Transmembrane helix</keyword>
<dbReference type="GeneTree" id="ENSGT01130000278308"/>
<feature type="transmembrane region" description="Helical" evidence="8">
    <location>
        <begin position="252"/>
        <end position="275"/>
    </location>
</feature>
<name>A0A4W3GP65_CALMI</name>
<dbReference type="InterPro" id="IPR000276">
    <property type="entry name" value="GPCR_Rhodpsn"/>
</dbReference>
<keyword evidence="2 8" id="KW-0812">Transmembrane</keyword>
<sequence>GPRRDTRAGRSRPLFRWRFAEDYTGGFLLMEDGPRPFHLAMAGLYCLLCLVGLASNLLVLYLLGRLNRRAQCAINVFVVNLALADLQFLLVLPFWAAEAILDFNWPFGGHMCKILVFVTSLNMYTSVFFLTAMSVSRYWTVASALKPSGNPCGLAWAKRASLALWLLAGLASAPSTAFATALREFEWDLCLLRFPRGIYWLAFHQAQKTLVAFLLPLILICVCYALLLVFLRQRHLRAVGGRGRSSEVTRSVMVIIAAFFLCWLPHHVIGSWGILVKLELVHWSRSFHLAHVYAHPVAVLLAHGNSCANP</sequence>
<accession>A0A4W3GP65</accession>
<evidence type="ECO:0000256" key="2">
    <source>
        <dbReference type="ARBA" id="ARBA00022692"/>
    </source>
</evidence>
<evidence type="ECO:0000256" key="6">
    <source>
        <dbReference type="ARBA" id="ARBA00023170"/>
    </source>
</evidence>
<evidence type="ECO:0000259" key="9">
    <source>
        <dbReference type="PROSITE" id="PS50262"/>
    </source>
</evidence>
<reference evidence="11" key="3">
    <citation type="journal article" date="2014" name="Nature">
        <title>Elephant shark genome provides unique insights into gnathostome evolution.</title>
        <authorList>
            <consortium name="International Elephant Shark Genome Sequencing Consortium"/>
            <person name="Venkatesh B."/>
            <person name="Lee A.P."/>
            <person name="Ravi V."/>
            <person name="Maurya A.K."/>
            <person name="Lian M.M."/>
            <person name="Swann J.B."/>
            <person name="Ohta Y."/>
            <person name="Flajnik M.F."/>
            <person name="Sutoh Y."/>
            <person name="Kasahara M."/>
            <person name="Hoon S."/>
            <person name="Gangu V."/>
            <person name="Roy S.W."/>
            <person name="Irimia M."/>
            <person name="Korzh V."/>
            <person name="Kondrychyn I."/>
            <person name="Lim Z.W."/>
            <person name="Tay B.H."/>
            <person name="Tohari S."/>
            <person name="Kong K.W."/>
            <person name="Ho S."/>
            <person name="Lorente-Galdos B."/>
            <person name="Quilez J."/>
            <person name="Marques-Bonet T."/>
            <person name="Raney B.J."/>
            <person name="Ingham P.W."/>
            <person name="Tay A."/>
            <person name="Hillier L.W."/>
            <person name="Minx P."/>
            <person name="Boehm T."/>
            <person name="Wilson R.K."/>
            <person name="Brenner S."/>
            <person name="Warren W.C."/>
        </authorList>
    </citation>
    <scope>NUCLEOTIDE SEQUENCE [LARGE SCALE GENOMIC DNA]</scope>
</reference>
<dbReference type="GO" id="GO:0006955">
    <property type="term" value="P:immune response"/>
    <property type="evidence" value="ECO:0007669"/>
    <property type="project" value="TreeGrafter"/>
</dbReference>
<evidence type="ECO:0000256" key="8">
    <source>
        <dbReference type="SAM" id="Phobius"/>
    </source>
</evidence>
<comment type="subcellular location">
    <subcellularLocation>
        <location evidence="1">Membrane</location>
        <topology evidence="1">Multi-pass membrane protein</topology>
    </subcellularLocation>
</comment>
<dbReference type="Ensembl" id="ENSCMIT00000005123.1">
    <property type="protein sequence ID" value="ENSCMIP00000004942.1"/>
    <property type="gene ID" value="ENSCMIG00000002934.1"/>
</dbReference>
<dbReference type="SUPFAM" id="SSF81321">
    <property type="entry name" value="Family A G protein-coupled receptor-like"/>
    <property type="match status" value="1"/>
</dbReference>
<evidence type="ECO:0000256" key="5">
    <source>
        <dbReference type="ARBA" id="ARBA00023136"/>
    </source>
</evidence>
<evidence type="ECO:0000256" key="4">
    <source>
        <dbReference type="ARBA" id="ARBA00023040"/>
    </source>
</evidence>
<dbReference type="GO" id="GO:0007204">
    <property type="term" value="P:positive regulation of cytosolic calcium ion concentration"/>
    <property type="evidence" value="ECO:0007669"/>
    <property type="project" value="TreeGrafter"/>
</dbReference>
<dbReference type="InterPro" id="IPR050119">
    <property type="entry name" value="CCR1-9-like"/>
</dbReference>
<keyword evidence="11" id="KW-1185">Reference proteome</keyword>
<dbReference type="Proteomes" id="UP000314986">
    <property type="component" value="Unassembled WGS sequence"/>
</dbReference>
<evidence type="ECO:0000313" key="11">
    <source>
        <dbReference type="Proteomes" id="UP000314986"/>
    </source>
</evidence>
<dbReference type="PRINTS" id="PR00237">
    <property type="entry name" value="GPCRRHODOPSN"/>
</dbReference>
<dbReference type="STRING" id="7868.ENSCMIP00000004942"/>
<evidence type="ECO:0000256" key="7">
    <source>
        <dbReference type="ARBA" id="ARBA00023224"/>
    </source>
</evidence>
<dbReference type="InParanoid" id="A0A4W3GP65"/>